<name>A0A1I5V2W6_9RHOB</name>
<gene>
    <name evidence="2" type="ORF">SAMN05421853_101302</name>
</gene>
<protein>
    <submittedName>
        <fullName evidence="2">Hint domain-containing protein</fullName>
    </submittedName>
</protein>
<sequence>MSWIAVRGPETAWTCPDTFGGADGTTTQLQTRGSIVIETRIGADERPQTLLGYERRHPWTGRIAFQAVPGGGVVVILAQGEQLFHAVIPPENSARTETLRLTYSWDAPERWGRLAVERPETGSVRMIDTPAPPPLMAEDLYTIIHRPELCDCDPDVIFCAVSDQIEPVGPMPSITESMPVETPRGPVRAGALRSGDVVRTVNHGPQRILAVVRRHVPAIGSFRPVTLRAPYLGLTRDIRVAPGQRLVIGGPDVEYIFGRETVLIPADALAHGFTGTVSETRDFVTYLQFVVPQHDALIVSGAGLESLYLGRLRRDRTALSASLLCDHDPAQLPEHVRAGYQTLGPFEAATLAQTRAA</sequence>
<reference evidence="3" key="1">
    <citation type="submission" date="2016-10" db="EMBL/GenBank/DDBJ databases">
        <authorList>
            <person name="Varghese N."/>
            <person name="Submissions S."/>
        </authorList>
    </citation>
    <scope>NUCLEOTIDE SEQUENCE [LARGE SCALE GENOMIC DNA]</scope>
    <source>
        <strain evidence="3">JCM 10271</strain>
    </source>
</reference>
<dbReference type="Pfam" id="PF13403">
    <property type="entry name" value="Hint_2"/>
    <property type="match status" value="1"/>
</dbReference>
<feature type="domain" description="Hedgehog/Intein (Hint)" evidence="1">
    <location>
        <begin position="177"/>
        <end position="310"/>
    </location>
</feature>
<dbReference type="InterPro" id="IPR036844">
    <property type="entry name" value="Hint_dom_sf"/>
</dbReference>
<dbReference type="InterPro" id="IPR028992">
    <property type="entry name" value="Hedgehog/Intein_dom"/>
</dbReference>
<dbReference type="AlphaFoldDB" id="A0A1I5V2W6"/>
<accession>A0A1I5V2W6</accession>
<dbReference type="RefSeq" id="WP_093009013.1">
    <property type="nucleotide sequence ID" value="NZ_FOXV01000001.1"/>
</dbReference>
<dbReference type="EMBL" id="FOXV01000001">
    <property type="protein sequence ID" value="SFQ01845.1"/>
    <property type="molecule type" value="Genomic_DNA"/>
</dbReference>
<organism evidence="2 3">
    <name type="scientific">Roseivivax halotolerans</name>
    <dbReference type="NCBI Taxonomy" id="93684"/>
    <lineage>
        <taxon>Bacteria</taxon>
        <taxon>Pseudomonadati</taxon>
        <taxon>Pseudomonadota</taxon>
        <taxon>Alphaproteobacteria</taxon>
        <taxon>Rhodobacterales</taxon>
        <taxon>Roseobacteraceae</taxon>
        <taxon>Roseivivax</taxon>
    </lineage>
</organism>
<dbReference type="SUPFAM" id="SSF51294">
    <property type="entry name" value="Hedgehog/intein (Hint) domain"/>
    <property type="match status" value="1"/>
</dbReference>
<evidence type="ECO:0000259" key="1">
    <source>
        <dbReference type="Pfam" id="PF13403"/>
    </source>
</evidence>
<dbReference type="Proteomes" id="UP000243106">
    <property type="component" value="Unassembled WGS sequence"/>
</dbReference>
<dbReference type="STRING" id="93684.SAMN05421853_101302"/>
<keyword evidence="3" id="KW-1185">Reference proteome</keyword>
<evidence type="ECO:0000313" key="2">
    <source>
        <dbReference type="EMBL" id="SFQ01845.1"/>
    </source>
</evidence>
<proteinExistence type="predicted"/>
<evidence type="ECO:0000313" key="3">
    <source>
        <dbReference type="Proteomes" id="UP000243106"/>
    </source>
</evidence>